<dbReference type="Pfam" id="PF00884">
    <property type="entry name" value="Sulfatase"/>
    <property type="match status" value="1"/>
</dbReference>
<dbReference type="CDD" id="cd16017">
    <property type="entry name" value="LptA"/>
    <property type="match status" value="1"/>
</dbReference>
<dbReference type="GO" id="GO:0005886">
    <property type="term" value="C:plasma membrane"/>
    <property type="evidence" value="ECO:0007669"/>
    <property type="project" value="UniProtKB-SubCell"/>
</dbReference>
<evidence type="ECO:0000256" key="7">
    <source>
        <dbReference type="SAM" id="Phobius"/>
    </source>
</evidence>
<evidence type="ECO:0000259" key="8">
    <source>
        <dbReference type="Pfam" id="PF00884"/>
    </source>
</evidence>
<feature type="transmembrane region" description="Helical" evidence="7">
    <location>
        <begin position="146"/>
        <end position="165"/>
    </location>
</feature>
<organism evidence="9 10">
    <name type="scientific">Conchiformibius kuhniae</name>
    <dbReference type="NCBI Taxonomy" id="211502"/>
    <lineage>
        <taxon>Bacteria</taxon>
        <taxon>Pseudomonadati</taxon>
        <taxon>Pseudomonadota</taxon>
        <taxon>Betaproteobacteria</taxon>
        <taxon>Neisseriales</taxon>
        <taxon>Neisseriaceae</taxon>
        <taxon>Conchiformibius</taxon>
    </lineage>
</organism>
<sequence length="536" mass="59655">MNSIGLQGSAKRRTALMIALYAVLMTATEVCYRRLFGIPAVERLWETWLFAALFAGLFYTARYRLTRILVLVLFAMSVLANNIHYAVYQSWLNAVNYYLMFRESGEMAAAGMAMMGRWLPHAAFAAVETALFAGMMKWRRQSEVKFPVADVLFALLLAWGAVRAFNTAHGHGLSPDTGYSRLKSHYYAFGYFVGRVLPQQHLGLNGVPAYQADAPPKTGEPQIRNIILIIGESESAKHVSAFGYGRDTTPFFKTLQQDYPEAVLTPAYSAARMTAVALPMLLNAVPRPDGTMHIYRGKGNWFRLAKEQGFRTEFHSAQPETEMEIMNLLGRKWLDKVSFPTAQGYGKRDAMPDEKLLPYLHQSRLETGRNLIVLHQRGSHIPYGAQLREKKFASGSPLDNYDSTVYATNMLIKQVFDYLRQQKQQDWLLVYTSDHGQTVSDAVYHQGTEDEAAYAVPLLVYSPDAALQAAAQQNFAACPRVFHQHLAVFLTRVLGYGMADAGCAGVVNGNLLSGAAGWLAIGADGTVKRVHPNGKK</sequence>
<dbReference type="Gene3D" id="3.40.720.10">
    <property type="entry name" value="Alkaline Phosphatase, subunit A"/>
    <property type="match status" value="1"/>
</dbReference>
<evidence type="ECO:0000256" key="2">
    <source>
        <dbReference type="ARBA" id="ARBA00022475"/>
    </source>
</evidence>
<dbReference type="InterPro" id="IPR017850">
    <property type="entry name" value="Alkaline_phosphatase_core_sf"/>
</dbReference>
<dbReference type="GO" id="GO:0016776">
    <property type="term" value="F:phosphotransferase activity, phosphate group as acceptor"/>
    <property type="evidence" value="ECO:0007669"/>
    <property type="project" value="TreeGrafter"/>
</dbReference>
<keyword evidence="5 7" id="KW-1133">Transmembrane helix</keyword>
<dbReference type="Proteomes" id="UP000831534">
    <property type="component" value="Chromosome"/>
</dbReference>
<reference evidence="9" key="1">
    <citation type="journal article" date="2022" name="Res Sq">
        <title>Evolution of multicellular longitudinally dividing oral cavity symbionts (Neisseriaceae).</title>
        <authorList>
            <person name="Nyongesa S."/>
            <person name="Weber P."/>
            <person name="Bernet E."/>
            <person name="Pullido F."/>
            <person name="Nieckarz M."/>
            <person name="Delaby M."/>
            <person name="Nieves C."/>
            <person name="Viehboeck T."/>
            <person name="Krause N."/>
            <person name="Rivera-Millot A."/>
            <person name="Nakamura A."/>
            <person name="Vischer N."/>
            <person name="VanNieuwenhze M."/>
            <person name="Brun Y."/>
            <person name="Cava F."/>
            <person name="Bulgheresi S."/>
            <person name="Veyrier F."/>
        </authorList>
    </citation>
    <scope>NUCLEOTIDE SEQUENCE</scope>
    <source>
        <strain evidence="9">17694</strain>
    </source>
</reference>
<comment type="subcellular location">
    <subcellularLocation>
        <location evidence="1">Cell membrane</location>
        <topology evidence="1">Multi-pass membrane protein</topology>
    </subcellularLocation>
</comment>
<dbReference type="InterPro" id="IPR040423">
    <property type="entry name" value="PEA_transferase"/>
</dbReference>
<keyword evidence="6 7" id="KW-0472">Membrane</keyword>
<dbReference type="KEGG" id="ckh:LVJ77_10625"/>
<dbReference type="InterPro" id="IPR000917">
    <property type="entry name" value="Sulfatase_N"/>
</dbReference>
<dbReference type="RefSeq" id="WP_051255649.1">
    <property type="nucleotide sequence ID" value="NZ_CP091521.1"/>
</dbReference>
<dbReference type="PANTHER" id="PTHR30443">
    <property type="entry name" value="INNER MEMBRANE PROTEIN"/>
    <property type="match status" value="1"/>
</dbReference>
<dbReference type="PANTHER" id="PTHR30443:SF0">
    <property type="entry name" value="PHOSPHOETHANOLAMINE TRANSFERASE EPTA"/>
    <property type="match status" value="1"/>
</dbReference>
<keyword evidence="4 7" id="KW-0812">Transmembrane</keyword>
<evidence type="ECO:0000256" key="6">
    <source>
        <dbReference type="ARBA" id="ARBA00023136"/>
    </source>
</evidence>
<evidence type="ECO:0000256" key="5">
    <source>
        <dbReference type="ARBA" id="ARBA00022989"/>
    </source>
</evidence>
<accession>A0A8T9MTP0</accession>
<evidence type="ECO:0000313" key="9">
    <source>
        <dbReference type="EMBL" id="UOP04649.1"/>
    </source>
</evidence>
<evidence type="ECO:0000256" key="4">
    <source>
        <dbReference type="ARBA" id="ARBA00022692"/>
    </source>
</evidence>
<dbReference type="EMBL" id="CP091521">
    <property type="protein sequence ID" value="UOP04649.1"/>
    <property type="molecule type" value="Genomic_DNA"/>
</dbReference>
<evidence type="ECO:0000256" key="3">
    <source>
        <dbReference type="ARBA" id="ARBA00022679"/>
    </source>
</evidence>
<keyword evidence="2" id="KW-1003">Cell membrane</keyword>
<keyword evidence="10" id="KW-1185">Reference proteome</keyword>
<dbReference type="GO" id="GO:0009244">
    <property type="term" value="P:lipopolysaccharide core region biosynthetic process"/>
    <property type="evidence" value="ECO:0007669"/>
    <property type="project" value="TreeGrafter"/>
</dbReference>
<name>A0A8T9MTP0_9NEIS</name>
<reference evidence="9" key="2">
    <citation type="submission" date="2024-09" db="EMBL/GenBank/DDBJ databases">
        <authorList>
            <person name="Veyrier F.J."/>
        </authorList>
    </citation>
    <scope>NUCLEOTIDE SEQUENCE</scope>
    <source>
        <strain evidence="9">17694</strain>
    </source>
</reference>
<protein>
    <submittedName>
        <fullName evidence="9">Phosphoethanolamine transferase</fullName>
    </submittedName>
</protein>
<feature type="transmembrane region" description="Helical" evidence="7">
    <location>
        <begin position="44"/>
        <end position="61"/>
    </location>
</feature>
<dbReference type="SUPFAM" id="SSF53649">
    <property type="entry name" value="Alkaline phosphatase-like"/>
    <property type="match status" value="1"/>
</dbReference>
<proteinExistence type="predicted"/>
<evidence type="ECO:0000256" key="1">
    <source>
        <dbReference type="ARBA" id="ARBA00004651"/>
    </source>
</evidence>
<dbReference type="InterPro" id="IPR058130">
    <property type="entry name" value="PEA_transf_C"/>
</dbReference>
<feature type="domain" description="Sulfatase N-terminal" evidence="8">
    <location>
        <begin position="224"/>
        <end position="476"/>
    </location>
</feature>
<feature type="transmembrane region" description="Helical" evidence="7">
    <location>
        <begin position="68"/>
        <end position="88"/>
    </location>
</feature>
<gene>
    <name evidence="9" type="ORF">LVJ77_10625</name>
</gene>
<dbReference type="AlphaFoldDB" id="A0A8T9MTP0"/>
<keyword evidence="3 9" id="KW-0808">Transferase</keyword>
<evidence type="ECO:0000313" key="10">
    <source>
        <dbReference type="Proteomes" id="UP000831534"/>
    </source>
</evidence>